<dbReference type="RefSeq" id="WP_191763608.1">
    <property type="nucleotide sequence ID" value="NZ_JACSPP010000016.1"/>
</dbReference>
<accession>A0ABR8Y7J5</accession>
<gene>
    <name evidence="1" type="ORF">H9625_06950</name>
</gene>
<organism evidence="1 2">
    <name type="scientific">Phocaeicola intestinalis</name>
    <dbReference type="NCBI Taxonomy" id="2762212"/>
    <lineage>
        <taxon>Bacteria</taxon>
        <taxon>Pseudomonadati</taxon>
        <taxon>Bacteroidota</taxon>
        <taxon>Bacteroidia</taxon>
        <taxon>Bacteroidales</taxon>
        <taxon>Bacteroidaceae</taxon>
        <taxon>Phocaeicola</taxon>
    </lineage>
</organism>
<dbReference type="Proteomes" id="UP000620874">
    <property type="component" value="Unassembled WGS sequence"/>
</dbReference>
<protein>
    <recommendedName>
        <fullName evidence="3">Nif11-like leader peptide family natural product</fullName>
    </recommendedName>
</protein>
<name>A0ABR8Y7J5_9BACT</name>
<dbReference type="EMBL" id="JACSPP010000016">
    <property type="protein sequence ID" value="MBD8040185.1"/>
    <property type="molecule type" value="Genomic_DNA"/>
</dbReference>
<evidence type="ECO:0000313" key="2">
    <source>
        <dbReference type="Proteomes" id="UP000620874"/>
    </source>
</evidence>
<comment type="caution">
    <text evidence="1">The sequence shown here is derived from an EMBL/GenBank/DDBJ whole genome shotgun (WGS) entry which is preliminary data.</text>
</comment>
<evidence type="ECO:0000313" key="1">
    <source>
        <dbReference type="EMBL" id="MBD8040185.1"/>
    </source>
</evidence>
<reference evidence="1 2" key="1">
    <citation type="submission" date="2020-08" db="EMBL/GenBank/DDBJ databases">
        <title>A Genomic Blueprint of the Chicken Gut Microbiome.</title>
        <authorList>
            <person name="Gilroy R."/>
            <person name="Ravi A."/>
            <person name="Getino M."/>
            <person name="Pursley I."/>
            <person name="Horton D.L."/>
            <person name="Alikhan N.-F."/>
            <person name="Baker D."/>
            <person name="Gharbi K."/>
            <person name="Hall N."/>
            <person name="Watson M."/>
            <person name="Adriaenssens E.M."/>
            <person name="Foster-Nyarko E."/>
            <person name="Jarju S."/>
            <person name="Secka A."/>
            <person name="Antonio M."/>
            <person name="Oren A."/>
            <person name="Chaudhuri R."/>
            <person name="La Ragione R.M."/>
            <person name="Hildebrand F."/>
            <person name="Pallen M.J."/>
        </authorList>
    </citation>
    <scope>NUCLEOTIDE SEQUENCE [LARGE SCALE GENOMIC DNA]</scope>
    <source>
        <strain evidence="1 2">Sa1CVN1</strain>
    </source>
</reference>
<keyword evidence="2" id="KW-1185">Reference proteome</keyword>
<sequence>MKASEPAPAYNTASFQALKDRIIASVNTATDESKLEQCLAILHDHEMPGIYTNEEFKEELRLSEANGFISHEEALAEFAKWGFVK</sequence>
<proteinExistence type="predicted"/>
<evidence type="ECO:0008006" key="3">
    <source>
        <dbReference type="Google" id="ProtNLM"/>
    </source>
</evidence>